<sequence>MMKILIDSANVEKIKEISKYREITGITTNPTILSKVEGDIENILKELKEFTYNKYEIHVQTTESEVEGILSEARVLRKFFGETFHIKIPVTKAGLESIKLCSREGIKVTATAVLSPMQALAAAMNGASYVAPYVNRMENVGQDATETISVISDLLIDYPTEILAASFKNIRQIQEVLLQGAEAATISPELIETSIWHPYTDKSVLDFEIDWKNKFGDKKIIDMI</sequence>
<dbReference type="CDD" id="cd00956">
    <property type="entry name" value="Transaldolase_FSA"/>
    <property type="match status" value="1"/>
</dbReference>
<dbReference type="EMBL" id="CP050965">
    <property type="protein sequence ID" value="QIX89028.1"/>
    <property type="molecule type" value="Genomic_DNA"/>
</dbReference>
<keyword evidence="2" id="KW-0704">Schiff base</keyword>
<dbReference type="Gene3D" id="3.20.20.70">
    <property type="entry name" value="Aldolase class I"/>
    <property type="match status" value="1"/>
</dbReference>
<dbReference type="InterPro" id="IPR001585">
    <property type="entry name" value="TAL/FSA"/>
</dbReference>
<reference evidence="3 4" key="1">
    <citation type="submission" date="2019-11" db="EMBL/GenBank/DDBJ databases">
        <title>FDA dAtabase for Regulatory Grade micrObial Sequences (FDA-ARGOS): Supporting development and validation of Infectious Disease Dx tests.</title>
        <authorList>
            <person name="Damon A."/>
            <person name="Tallon L."/>
            <person name="Sadzewicz L."/>
            <person name="Vavikolanu K."/>
            <person name="Mehta A."/>
            <person name="Aluvathingal J."/>
            <person name="Nadendla S."/>
            <person name="Myers T."/>
            <person name="Yan Y."/>
            <person name="Sichtig H."/>
        </authorList>
    </citation>
    <scope>NUCLEOTIDE SEQUENCE [LARGE SCALE GENOMIC DNA]</scope>
    <source>
        <strain evidence="3 4">FDAARGOS_740</strain>
    </source>
</reference>
<dbReference type="PANTHER" id="PTHR10683:SF36">
    <property type="entry name" value="TRANSALDOLASE"/>
    <property type="match status" value="1"/>
</dbReference>
<proteinExistence type="predicted"/>
<keyword evidence="4" id="KW-1185">Reference proteome</keyword>
<name>A0ABX6KK71_9BACL</name>
<dbReference type="InterPro" id="IPR018225">
    <property type="entry name" value="Transaldolase_AS"/>
</dbReference>
<accession>A0ABX6KK71</accession>
<evidence type="ECO:0000313" key="3">
    <source>
        <dbReference type="EMBL" id="QIX89028.1"/>
    </source>
</evidence>
<protein>
    <submittedName>
        <fullName evidence="3">Transaldolase</fullName>
    </submittedName>
</protein>
<dbReference type="Pfam" id="PF00923">
    <property type="entry name" value="TAL_FSA"/>
    <property type="match status" value="1"/>
</dbReference>
<gene>
    <name evidence="3" type="ORF">FOC48_00555</name>
</gene>
<dbReference type="PROSITE" id="PS01054">
    <property type="entry name" value="TRANSALDOLASE_1"/>
    <property type="match status" value="1"/>
</dbReference>
<dbReference type="SUPFAM" id="SSF51569">
    <property type="entry name" value="Aldolase"/>
    <property type="match status" value="1"/>
</dbReference>
<dbReference type="Proteomes" id="UP000501205">
    <property type="component" value="Chromosome"/>
</dbReference>
<comment type="subcellular location">
    <subcellularLocation>
        <location evidence="1">Cytoplasm</location>
    </subcellularLocation>
</comment>
<evidence type="ECO:0000256" key="1">
    <source>
        <dbReference type="ARBA" id="ARBA00004496"/>
    </source>
</evidence>
<dbReference type="InterPro" id="IPR033919">
    <property type="entry name" value="TSA/FSA_arc/bac"/>
</dbReference>
<evidence type="ECO:0000256" key="2">
    <source>
        <dbReference type="ARBA" id="ARBA00023270"/>
    </source>
</evidence>
<organism evidence="3 4">
    <name type="scientific">Gemella haemolysans</name>
    <dbReference type="NCBI Taxonomy" id="1379"/>
    <lineage>
        <taxon>Bacteria</taxon>
        <taxon>Bacillati</taxon>
        <taxon>Bacillota</taxon>
        <taxon>Bacilli</taxon>
        <taxon>Bacillales</taxon>
        <taxon>Gemellaceae</taxon>
        <taxon>Gemella</taxon>
    </lineage>
</organism>
<evidence type="ECO:0000313" key="4">
    <source>
        <dbReference type="Proteomes" id="UP000501205"/>
    </source>
</evidence>
<dbReference type="PANTHER" id="PTHR10683">
    <property type="entry name" value="TRANSALDOLASE"/>
    <property type="match status" value="1"/>
</dbReference>
<dbReference type="InterPro" id="IPR013785">
    <property type="entry name" value="Aldolase_TIM"/>
</dbReference>